<evidence type="ECO:0000256" key="1">
    <source>
        <dbReference type="ARBA" id="ARBA00022679"/>
    </source>
</evidence>
<dbReference type="GO" id="GO:0004674">
    <property type="term" value="F:protein serine/threonine kinase activity"/>
    <property type="evidence" value="ECO:0007669"/>
    <property type="project" value="UniProtKB-EC"/>
</dbReference>
<feature type="domain" description="Protein kinase" evidence="8">
    <location>
        <begin position="229"/>
        <end position="364"/>
    </location>
</feature>
<evidence type="ECO:0000256" key="7">
    <source>
        <dbReference type="SAM" id="Coils"/>
    </source>
</evidence>
<evidence type="ECO:0000256" key="2">
    <source>
        <dbReference type="ARBA" id="ARBA00022741"/>
    </source>
</evidence>
<dbReference type="GO" id="GO:0005524">
    <property type="term" value="F:ATP binding"/>
    <property type="evidence" value="ECO:0007669"/>
    <property type="project" value="UniProtKB-KW"/>
</dbReference>
<dbReference type="AlphaFoldDB" id="F1A1Y5"/>
<dbReference type="PROSITE" id="PS50011">
    <property type="entry name" value="PROTEIN_KINASE_DOM"/>
    <property type="match status" value="1"/>
</dbReference>
<dbReference type="InterPro" id="IPR000719">
    <property type="entry name" value="Prot_kinase_dom"/>
</dbReference>
<dbReference type="PANTHER" id="PTHR11042:SF136">
    <property type="entry name" value="EIF-2-ALPHA KINASE GCN2"/>
    <property type="match status" value="1"/>
</dbReference>
<evidence type="ECO:0000256" key="4">
    <source>
        <dbReference type="ARBA" id="ARBA00022840"/>
    </source>
</evidence>
<accession>F1A1Y5</accession>
<reference evidence="10" key="1">
    <citation type="journal article" date="2011" name="Genome Biol.">
        <title>Comparative genomics of the social amoebae Dictyostelium discoideum and Dictyostelium purpureum.</title>
        <authorList>
            <consortium name="US DOE Joint Genome Institute (JGI-PGF)"/>
            <person name="Sucgang R."/>
            <person name="Kuo A."/>
            <person name="Tian X."/>
            <person name="Salerno W."/>
            <person name="Parikh A."/>
            <person name="Feasley C.L."/>
            <person name="Dalin E."/>
            <person name="Tu H."/>
            <person name="Huang E."/>
            <person name="Barry K."/>
            <person name="Lindquist E."/>
            <person name="Shapiro H."/>
            <person name="Bruce D."/>
            <person name="Schmutz J."/>
            <person name="Salamov A."/>
            <person name="Fey P."/>
            <person name="Gaudet P."/>
            <person name="Anjard C."/>
            <person name="Babu M.M."/>
            <person name="Basu S."/>
            <person name="Bushmanova Y."/>
            <person name="van der Wel H."/>
            <person name="Katoh-Kurasawa M."/>
            <person name="Dinh C."/>
            <person name="Coutinho P.M."/>
            <person name="Saito T."/>
            <person name="Elias M."/>
            <person name="Schaap P."/>
            <person name="Kay R.R."/>
            <person name="Henrissat B."/>
            <person name="Eichinger L."/>
            <person name="Rivero F."/>
            <person name="Putnam N.H."/>
            <person name="West C.M."/>
            <person name="Loomis W.F."/>
            <person name="Chisholm R.L."/>
            <person name="Shaulsky G."/>
            <person name="Strassmann J.E."/>
            <person name="Queller D.C."/>
            <person name="Kuspa A."/>
            <person name="Grigoriev I.V."/>
        </authorList>
    </citation>
    <scope>NUCLEOTIDE SEQUENCE [LARGE SCALE GENOMIC DNA]</scope>
    <source>
        <strain evidence="10">QSDP1</strain>
    </source>
</reference>
<keyword evidence="4" id="KW-0067">ATP-binding</keyword>
<feature type="coiled-coil region" evidence="7">
    <location>
        <begin position="194"/>
        <end position="221"/>
    </location>
</feature>
<dbReference type="GeneID" id="10504992"/>
<sequence length="364" mass="43021">MDGKTREYFIGIRFVKNFDINNEKIYIKSKCINHLLKEEITYRKILEIFNPDIVGANRGNLPLEKIESEFNFFKKTILAINEKIGIETIIDRINNDSNGFLLKTIGKLNLNGYAKDKNLLYLWFYLSLLNNKEKYIYKIKDHLLTLLKESDKKNLSEELDTFKYNCNLLSCYEKMGKKIIEYSNLEDNQFSKLKKSIKEKFEELHNKLELLKKDLLNSNNNNNLKLVKRNIKNKISLKSFYTIKSINRGFNSNFINAETVCLKSITVGDAKKVSNEIDVLFLLDQHPHHNIIKFNDFWYEEMEISKNIFIEMEYNEDYTTLHEYLENIQKPLEFDTILKIESQITEALEHIHSFGIVHVVIEIT</sequence>
<evidence type="ECO:0000256" key="6">
    <source>
        <dbReference type="ARBA" id="ARBA00048679"/>
    </source>
</evidence>
<dbReference type="SUPFAM" id="SSF56112">
    <property type="entry name" value="Protein kinase-like (PK-like)"/>
    <property type="match status" value="1"/>
</dbReference>
<dbReference type="InterPro" id="IPR050339">
    <property type="entry name" value="CC_SR_Kinase"/>
</dbReference>
<dbReference type="Gene3D" id="1.10.510.10">
    <property type="entry name" value="Transferase(Phosphotransferase) domain 1"/>
    <property type="match status" value="1"/>
</dbReference>
<dbReference type="EMBL" id="GL871391">
    <property type="protein sequence ID" value="EGC29796.1"/>
    <property type="molecule type" value="Genomic_DNA"/>
</dbReference>
<protein>
    <recommendedName>
        <fullName evidence="8">Protein kinase domain-containing protein</fullName>
    </recommendedName>
</protein>
<dbReference type="RefSeq" id="XP_003293682.1">
    <property type="nucleotide sequence ID" value="XM_003293634.1"/>
</dbReference>
<keyword evidence="3" id="KW-0418">Kinase</keyword>
<evidence type="ECO:0000313" key="9">
    <source>
        <dbReference type="EMBL" id="EGC29796.1"/>
    </source>
</evidence>
<organism evidence="9 10">
    <name type="scientific">Dictyostelium purpureum</name>
    <name type="common">Slime mold</name>
    <dbReference type="NCBI Taxonomy" id="5786"/>
    <lineage>
        <taxon>Eukaryota</taxon>
        <taxon>Amoebozoa</taxon>
        <taxon>Evosea</taxon>
        <taxon>Eumycetozoa</taxon>
        <taxon>Dictyostelia</taxon>
        <taxon>Dictyosteliales</taxon>
        <taxon>Dictyosteliaceae</taxon>
        <taxon>Dictyostelium</taxon>
    </lineage>
</organism>
<dbReference type="InParanoid" id="F1A1Y5"/>
<dbReference type="PANTHER" id="PTHR11042">
    <property type="entry name" value="EUKARYOTIC TRANSLATION INITIATION FACTOR 2-ALPHA KINASE EIF2-ALPHA KINASE -RELATED"/>
    <property type="match status" value="1"/>
</dbReference>
<name>F1A1Y5_DICPU</name>
<gene>
    <name evidence="9" type="ORF">DICPUDRAFT_158581</name>
</gene>
<dbReference type="Pfam" id="PF00069">
    <property type="entry name" value="Pkinase"/>
    <property type="match status" value="1"/>
</dbReference>
<dbReference type="Proteomes" id="UP000001064">
    <property type="component" value="Unassembled WGS sequence"/>
</dbReference>
<dbReference type="VEuPathDB" id="AmoebaDB:DICPUDRAFT_158581"/>
<keyword evidence="10" id="KW-1185">Reference proteome</keyword>
<evidence type="ECO:0000256" key="5">
    <source>
        <dbReference type="ARBA" id="ARBA00047899"/>
    </source>
</evidence>
<evidence type="ECO:0000256" key="3">
    <source>
        <dbReference type="ARBA" id="ARBA00022777"/>
    </source>
</evidence>
<comment type="catalytic activity">
    <reaction evidence="6">
        <text>L-seryl-[protein] + ATP = O-phospho-L-seryl-[protein] + ADP + H(+)</text>
        <dbReference type="Rhea" id="RHEA:17989"/>
        <dbReference type="Rhea" id="RHEA-COMP:9863"/>
        <dbReference type="Rhea" id="RHEA-COMP:11604"/>
        <dbReference type="ChEBI" id="CHEBI:15378"/>
        <dbReference type="ChEBI" id="CHEBI:29999"/>
        <dbReference type="ChEBI" id="CHEBI:30616"/>
        <dbReference type="ChEBI" id="CHEBI:83421"/>
        <dbReference type="ChEBI" id="CHEBI:456216"/>
        <dbReference type="EC" id="2.7.11.1"/>
    </reaction>
</comment>
<evidence type="ECO:0000259" key="8">
    <source>
        <dbReference type="PROSITE" id="PS50011"/>
    </source>
</evidence>
<evidence type="ECO:0000313" key="10">
    <source>
        <dbReference type="Proteomes" id="UP000001064"/>
    </source>
</evidence>
<comment type="catalytic activity">
    <reaction evidence="5">
        <text>L-threonyl-[protein] + ATP = O-phospho-L-threonyl-[protein] + ADP + H(+)</text>
        <dbReference type="Rhea" id="RHEA:46608"/>
        <dbReference type="Rhea" id="RHEA-COMP:11060"/>
        <dbReference type="Rhea" id="RHEA-COMP:11605"/>
        <dbReference type="ChEBI" id="CHEBI:15378"/>
        <dbReference type="ChEBI" id="CHEBI:30013"/>
        <dbReference type="ChEBI" id="CHEBI:30616"/>
        <dbReference type="ChEBI" id="CHEBI:61977"/>
        <dbReference type="ChEBI" id="CHEBI:456216"/>
        <dbReference type="EC" id="2.7.11.1"/>
    </reaction>
</comment>
<proteinExistence type="predicted"/>
<keyword evidence="2" id="KW-0547">Nucleotide-binding</keyword>
<keyword evidence="1" id="KW-0808">Transferase</keyword>
<keyword evidence="7" id="KW-0175">Coiled coil</keyword>
<dbReference type="InterPro" id="IPR011009">
    <property type="entry name" value="Kinase-like_dom_sf"/>
</dbReference>
<dbReference type="KEGG" id="dpp:DICPUDRAFT_158581"/>